<name>A0ABQ9EFB4_TEGGR</name>
<organism evidence="1 2">
    <name type="scientific">Tegillarca granosa</name>
    <name type="common">Malaysian cockle</name>
    <name type="synonym">Anadara granosa</name>
    <dbReference type="NCBI Taxonomy" id="220873"/>
    <lineage>
        <taxon>Eukaryota</taxon>
        <taxon>Metazoa</taxon>
        <taxon>Spiralia</taxon>
        <taxon>Lophotrochozoa</taxon>
        <taxon>Mollusca</taxon>
        <taxon>Bivalvia</taxon>
        <taxon>Autobranchia</taxon>
        <taxon>Pteriomorphia</taxon>
        <taxon>Arcoida</taxon>
        <taxon>Arcoidea</taxon>
        <taxon>Arcidae</taxon>
        <taxon>Tegillarca</taxon>
    </lineage>
</organism>
<keyword evidence="2" id="KW-1185">Reference proteome</keyword>
<dbReference type="Gene3D" id="3.40.33.10">
    <property type="entry name" value="CAP"/>
    <property type="match status" value="1"/>
</dbReference>
<evidence type="ECO:0000313" key="2">
    <source>
        <dbReference type="Proteomes" id="UP001217089"/>
    </source>
</evidence>
<dbReference type="EMBL" id="JARBDR010000917">
    <property type="protein sequence ID" value="KAJ8302546.1"/>
    <property type="molecule type" value="Genomic_DNA"/>
</dbReference>
<sequence length="187" mass="20915">MIHANGEDSQSSENDKRITVTFSTITSPDQFQRQMKIAHNNIRANEAVETQASDMTKMVVWAESKFLGCALKFCPKLEIPKTGKTWYNAYLAVCEYGPGGNKNNVKPYRKGGVCATCPGECIDNKLCRKYYTEADLARRAMDTDNGNELKDETRGLLERLEELIEREIPEVATTPSPNGGEETEIVL</sequence>
<dbReference type="InterPro" id="IPR035940">
    <property type="entry name" value="CAP_sf"/>
</dbReference>
<dbReference type="SUPFAM" id="SSF55797">
    <property type="entry name" value="PR-1-like"/>
    <property type="match status" value="1"/>
</dbReference>
<reference evidence="1 2" key="1">
    <citation type="submission" date="2022-12" db="EMBL/GenBank/DDBJ databases">
        <title>Chromosome-level genome of Tegillarca granosa.</title>
        <authorList>
            <person name="Kim J."/>
        </authorList>
    </citation>
    <scope>NUCLEOTIDE SEQUENCE [LARGE SCALE GENOMIC DNA]</scope>
    <source>
        <strain evidence="1">Teg-2019</strain>
        <tissue evidence="1">Adductor muscle</tissue>
    </source>
</reference>
<proteinExistence type="predicted"/>
<accession>A0ABQ9EFB4</accession>
<comment type="caution">
    <text evidence="1">The sequence shown here is derived from an EMBL/GenBank/DDBJ whole genome shotgun (WGS) entry which is preliminary data.</text>
</comment>
<gene>
    <name evidence="1" type="ORF">KUTeg_018942</name>
</gene>
<protein>
    <recommendedName>
        <fullName evidence="3">SCP domain-containing protein</fullName>
    </recommendedName>
</protein>
<dbReference type="Proteomes" id="UP001217089">
    <property type="component" value="Unassembled WGS sequence"/>
</dbReference>
<evidence type="ECO:0008006" key="3">
    <source>
        <dbReference type="Google" id="ProtNLM"/>
    </source>
</evidence>
<evidence type="ECO:0000313" key="1">
    <source>
        <dbReference type="EMBL" id="KAJ8302546.1"/>
    </source>
</evidence>